<comment type="subcellular location">
    <subcellularLocation>
        <location evidence="1">Membrane</location>
        <topology evidence="1">Multi-pass membrane protein</topology>
    </subcellularLocation>
</comment>
<evidence type="ECO:0000256" key="3">
    <source>
        <dbReference type="ARBA" id="ARBA00022692"/>
    </source>
</evidence>
<keyword evidence="3 8" id="KW-0812">Transmembrane</keyword>
<dbReference type="GO" id="GO:0030258">
    <property type="term" value="P:lipid modification"/>
    <property type="evidence" value="ECO:0007669"/>
    <property type="project" value="TreeGrafter"/>
</dbReference>
<dbReference type="InterPro" id="IPR049941">
    <property type="entry name" value="LPLAT_7/PORCN-like"/>
</dbReference>
<proteinExistence type="predicted"/>
<keyword evidence="4 8" id="KW-1133">Transmembrane helix</keyword>
<feature type="transmembrane region" description="Helical" evidence="8">
    <location>
        <begin position="452"/>
        <end position="474"/>
    </location>
</feature>
<keyword evidence="2 9" id="KW-0808">Transferase</keyword>
<evidence type="ECO:0000256" key="8">
    <source>
        <dbReference type="SAM" id="Phobius"/>
    </source>
</evidence>
<sequence length="579" mass="66658">MALGVFIQLAEEGSRMTGIPPDLLRLAFCLVFSYPGCAILKRLPDNNTLVKQLFIMSVSLFYLLGVFSMWDGVRTLLISTLVTYYVTKKWPSSPFMPWANFLFVMAHLFTNHIANQIKEAGELYDPNVIDITGAQMVLCMKLSAFGWNVYDGTQPQGSLSDFQKMRAVKKHPSLLDFITYAFFFPSVLTGPSFDYEEFRQWIDLSMFDVTINDPKRGRAVNRRIPRSGRVATLKALEGVLWIVVWVLITSYFNLDYALSPKFTSELNFFLRMLYLYVLGFSYRLKYYGAWSISEGSCILAGIGFNGKTKSGKYKWDRVKNIDPWKFEFGQNTFTLLEAWNMNTNKWLKNYVYLRVTPKGKKPGFRSTMATFFTSAFWHGTRPGYYLTFVSGAFFQALGKIFRRNLRPIFLEADGVTPGPYKKYYDILTWVTVQLGFGYMVQSFMILEFGPSLRLWSTVYFCVHIFIALVILLFYGPYKRAVTGYLNSLRPKETTVKPADKLKMDAEKLRQLQHELRVLSSNEPSLGVPQPDFEDFDDDVKEAIAEFEALKNEIARDIDALRPKVNKKPLKDAKPQSKRQ</sequence>
<dbReference type="EMBL" id="HG937694">
    <property type="protein sequence ID" value="CDP39054.1"/>
    <property type="molecule type" value="Genomic_DNA"/>
</dbReference>
<dbReference type="PANTHER" id="PTHR13906">
    <property type="entry name" value="PORCUPINE"/>
    <property type="match status" value="1"/>
</dbReference>
<evidence type="ECO:0000256" key="5">
    <source>
        <dbReference type="ARBA" id="ARBA00023136"/>
    </source>
</evidence>
<dbReference type="EC" id="2.3.1.23" evidence="9"/>
<reference evidence="9" key="2">
    <citation type="submission" date="2014-06" db="EMBL/GenBank/DDBJ databases">
        <title>The complete genome of Blastobotrys (Arxula) adeninivorans LS3 - a yeast of biotechnological interest.</title>
        <authorList>
            <person name="Kunze G."/>
            <person name="Gaillardin C."/>
            <person name="Czernicka M."/>
            <person name="Durrens P."/>
            <person name="Martin T."/>
            <person name="Boer E."/>
            <person name="Gabaldon T."/>
            <person name="Cruz J."/>
            <person name="Talla E."/>
            <person name="Marck C."/>
            <person name="Goffeau A."/>
            <person name="Barbe V."/>
            <person name="Baret P."/>
            <person name="Baronian K."/>
            <person name="Beier S."/>
            <person name="Bleykasten C."/>
            <person name="Bode R."/>
            <person name="Casaregola S."/>
            <person name="Despons L."/>
            <person name="Fairhead C."/>
            <person name="Giersberg M."/>
            <person name="Gierski P."/>
            <person name="Hahnel U."/>
            <person name="Hartmann A."/>
            <person name="Jankowska D."/>
            <person name="Jubin C."/>
            <person name="Jung P."/>
            <person name="Lafontaine I."/>
            <person name="Leh-Louis V."/>
            <person name="Lemaire M."/>
            <person name="Marcet-Houben M."/>
            <person name="Mascher M."/>
            <person name="Morel G."/>
            <person name="Richard G.-F."/>
            <person name="Riechen J."/>
            <person name="Sacerdot C."/>
            <person name="Sarkar A."/>
            <person name="Savel G."/>
            <person name="Schacherer J."/>
            <person name="Sherman D."/>
            <person name="Straub M.-L."/>
            <person name="Stein N."/>
            <person name="Thierry A."/>
            <person name="Trautwein-Schult A."/>
            <person name="Westhof E."/>
            <person name="Worch S."/>
            <person name="Dujon B."/>
            <person name="Souciet J.-L."/>
            <person name="Wincker P."/>
            <person name="Scholz U."/>
            <person name="Neuveglise N."/>
        </authorList>
    </citation>
    <scope>NUCLEOTIDE SEQUENCE</scope>
    <source>
        <strain evidence="9">LS3</strain>
    </source>
</reference>
<reference evidence="9" key="1">
    <citation type="submission" date="2014-02" db="EMBL/GenBank/DDBJ databases">
        <authorList>
            <person name="Genoscope - CEA"/>
        </authorList>
    </citation>
    <scope>NUCLEOTIDE SEQUENCE</scope>
    <source>
        <strain evidence="9">LS3</strain>
    </source>
</reference>
<evidence type="ECO:0000256" key="4">
    <source>
        <dbReference type="ARBA" id="ARBA00022989"/>
    </source>
</evidence>
<dbReference type="GO" id="GO:0046474">
    <property type="term" value="P:glycerophospholipid biosynthetic process"/>
    <property type="evidence" value="ECO:0007669"/>
    <property type="project" value="TreeGrafter"/>
</dbReference>
<dbReference type="InterPro" id="IPR004299">
    <property type="entry name" value="MBOAT_fam"/>
</dbReference>
<evidence type="ECO:0000256" key="6">
    <source>
        <dbReference type="ARBA" id="ARBA00023315"/>
    </source>
</evidence>
<keyword evidence="5 8" id="KW-0472">Membrane</keyword>
<dbReference type="AlphaFoldDB" id="A0A060TE29"/>
<dbReference type="PANTHER" id="PTHR13906:SF4">
    <property type="entry name" value="LYSOPHOSPHOLIPID ACYLTRANSFERASE 6"/>
    <property type="match status" value="1"/>
</dbReference>
<feature type="transmembrane region" description="Helical" evidence="8">
    <location>
        <begin position="23"/>
        <end position="41"/>
    </location>
</feature>
<evidence type="ECO:0000256" key="2">
    <source>
        <dbReference type="ARBA" id="ARBA00022679"/>
    </source>
</evidence>
<feature type="transmembrane region" description="Helical" evidence="8">
    <location>
        <begin position="235"/>
        <end position="254"/>
    </location>
</feature>
<dbReference type="GO" id="GO:0047184">
    <property type="term" value="F:1-acylglycerophosphocholine O-acyltransferase activity"/>
    <property type="evidence" value="ECO:0007669"/>
    <property type="project" value="UniProtKB-EC"/>
</dbReference>
<dbReference type="GO" id="GO:0005783">
    <property type="term" value="C:endoplasmic reticulum"/>
    <property type="evidence" value="ECO:0007669"/>
    <property type="project" value="TreeGrafter"/>
</dbReference>
<feature type="transmembrane region" description="Helical" evidence="8">
    <location>
        <begin position="266"/>
        <end position="284"/>
    </location>
</feature>
<feature type="transmembrane region" description="Helical" evidence="8">
    <location>
        <begin position="53"/>
        <end position="70"/>
    </location>
</feature>
<accession>A0A060TE29</accession>
<dbReference type="Pfam" id="PF03062">
    <property type="entry name" value="MBOAT"/>
    <property type="match status" value="1"/>
</dbReference>
<dbReference type="GO" id="GO:0016020">
    <property type="term" value="C:membrane"/>
    <property type="evidence" value="ECO:0007669"/>
    <property type="project" value="UniProtKB-SubCell"/>
</dbReference>
<evidence type="ECO:0000256" key="1">
    <source>
        <dbReference type="ARBA" id="ARBA00004141"/>
    </source>
</evidence>
<feature type="transmembrane region" description="Helical" evidence="8">
    <location>
        <begin position="90"/>
        <end position="109"/>
    </location>
</feature>
<feature type="coiled-coil region" evidence="7">
    <location>
        <begin position="532"/>
        <end position="559"/>
    </location>
</feature>
<protein>
    <submittedName>
        <fullName evidence="9">ARAD1D48686p</fullName>
        <ecNumber evidence="9">2.3.1.23</ecNumber>
        <ecNumber evidence="9">2.3.1.51</ecNumber>
    </submittedName>
</protein>
<feature type="transmembrane region" description="Helical" evidence="8">
    <location>
        <begin position="426"/>
        <end position="446"/>
    </location>
</feature>
<evidence type="ECO:0000256" key="7">
    <source>
        <dbReference type="SAM" id="Coils"/>
    </source>
</evidence>
<dbReference type="PhylomeDB" id="A0A060TE29"/>
<keyword evidence="6 9" id="KW-0012">Acyltransferase</keyword>
<evidence type="ECO:0000313" key="9">
    <source>
        <dbReference type="EMBL" id="CDP39054.1"/>
    </source>
</evidence>
<dbReference type="GO" id="GO:0003841">
    <property type="term" value="F:1-acylglycerol-3-phosphate O-acyltransferase activity"/>
    <property type="evidence" value="ECO:0007669"/>
    <property type="project" value="UniProtKB-EC"/>
</dbReference>
<dbReference type="EC" id="2.3.1.51" evidence="9"/>
<name>A0A060TE29_BLAAD</name>
<organism evidence="9">
    <name type="scientific">Blastobotrys adeninivorans</name>
    <name type="common">Yeast</name>
    <name type="synonym">Arxula adeninivorans</name>
    <dbReference type="NCBI Taxonomy" id="409370"/>
    <lineage>
        <taxon>Eukaryota</taxon>
        <taxon>Fungi</taxon>
        <taxon>Dikarya</taxon>
        <taxon>Ascomycota</taxon>
        <taxon>Saccharomycotina</taxon>
        <taxon>Dipodascomycetes</taxon>
        <taxon>Dipodascales</taxon>
        <taxon>Trichomonascaceae</taxon>
        <taxon>Blastobotrys</taxon>
    </lineage>
</organism>
<keyword evidence="7" id="KW-0175">Coiled coil</keyword>
<gene>
    <name evidence="9" type="ORF">GNLVRS02_ARAD1D48686g</name>
</gene>